<dbReference type="OMA" id="RNIAYPT"/>
<dbReference type="InterPro" id="IPR043519">
    <property type="entry name" value="NT_sf"/>
</dbReference>
<name>R7SE12_CONPW</name>
<dbReference type="SUPFAM" id="SSF81301">
    <property type="entry name" value="Nucleotidyltransferase"/>
    <property type="match status" value="1"/>
</dbReference>
<dbReference type="AlphaFoldDB" id="R7SE12"/>
<organism evidence="1 2">
    <name type="scientific">Coniophora puteana (strain RWD-64-598)</name>
    <name type="common">Brown rot fungus</name>
    <dbReference type="NCBI Taxonomy" id="741705"/>
    <lineage>
        <taxon>Eukaryota</taxon>
        <taxon>Fungi</taxon>
        <taxon>Dikarya</taxon>
        <taxon>Basidiomycota</taxon>
        <taxon>Agaricomycotina</taxon>
        <taxon>Agaricomycetes</taxon>
        <taxon>Agaricomycetidae</taxon>
        <taxon>Boletales</taxon>
        <taxon>Coniophorineae</taxon>
        <taxon>Coniophoraceae</taxon>
        <taxon>Coniophora</taxon>
    </lineage>
</organism>
<evidence type="ECO:0000313" key="1">
    <source>
        <dbReference type="EMBL" id="EIW74408.1"/>
    </source>
</evidence>
<gene>
    <name evidence="1" type="ORF">CONPUDRAFT_85883</name>
</gene>
<dbReference type="RefSeq" id="XP_007775426.1">
    <property type="nucleotide sequence ID" value="XM_007777236.1"/>
</dbReference>
<dbReference type="EMBL" id="JH711592">
    <property type="protein sequence ID" value="EIW74408.1"/>
    <property type="molecule type" value="Genomic_DNA"/>
</dbReference>
<dbReference type="Proteomes" id="UP000053558">
    <property type="component" value="Unassembled WGS sequence"/>
</dbReference>
<dbReference type="Gene3D" id="3.30.460.40">
    <property type="match status" value="1"/>
</dbReference>
<evidence type="ECO:0008006" key="3">
    <source>
        <dbReference type="Google" id="ProtNLM"/>
    </source>
</evidence>
<evidence type="ECO:0000313" key="2">
    <source>
        <dbReference type="Proteomes" id="UP000053558"/>
    </source>
</evidence>
<dbReference type="GeneID" id="19211034"/>
<proteinExistence type="predicted"/>
<dbReference type="OrthoDB" id="3051727at2759"/>
<accession>R7SE12</accession>
<protein>
    <recommendedName>
        <fullName evidence="3">Nucleotidyltransferase</fullName>
    </recommendedName>
</protein>
<dbReference type="KEGG" id="cput:CONPUDRAFT_85883"/>
<keyword evidence="2" id="KW-1185">Reference proteome</keyword>
<reference evidence="2" key="1">
    <citation type="journal article" date="2012" name="Science">
        <title>The Paleozoic origin of enzymatic lignin decomposition reconstructed from 31 fungal genomes.</title>
        <authorList>
            <person name="Floudas D."/>
            <person name="Binder M."/>
            <person name="Riley R."/>
            <person name="Barry K."/>
            <person name="Blanchette R.A."/>
            <person name="Henrissat B."/>
            <person name="Martinez A.T."/>
            <person name="Otillar R."/>
            <person name="Spatafora J.W."/>
            <person name="Yadav J.S."/>
            <person name="Aerts A."/>
            <person name="Benoit I."/>
            <person name="Boyd A."/>
            <person name="Carlson A."/>
            <person name="Copeland A."/>
            <person name="Coutinho P.M."/>
            <person name="de Vries R.P."/>
            <person name="Ferreira P."/>
            <person name="Findley K."/>
            <person name="Foster B."/>
            <person name="Gaskell J."/>
            <person name="Glotzer D."/>
            <person name="Gorecki P."/>
            <person name="Heitman J."/>
            <person name="Hesse C."/>
            <person name="Hori C."/>
            <person name="Igarashi K."/>
            <person name="Jurgens J.A."/>
            <person name="Kallen N."/>
            <person name="Kersten P."/>
            <person name="Kohler A."/>
            <person name="Kuees U."/>
            <person name="Kumar T.K.A."/>
            <person name="Kuo A."/>
            <person name="LaButti K."/>
            <person name="Larrondo L.F."/>
            <person name="Lindquist E."/>
            <person name="Ling A."/>
            <person name="Lombard V."/>
            <person name="Lucas S."/>
            <person name="Lundell T."/>
            <person name="Martin R."/>
            <person name="McLaughlin D.J."/>
            <person name="Morgenstern I."/>
            <person name="Morin E."/>
            <person name="Murat C."/>
            <person name="Nagy L.G."/>
            <person name="Nolan M."/>
            <person name="Ohm R.A."/>
            <person name="Patyshakuliyeva A."/>
            <person name="Rokas A."/>
            <person name="Ruiz-Duenas F.J."/>
            <person name="Sabat G."/>
            <person name="Salamov A."/>
            <person name="Samejima M."/>
            <person name="Schmutz J."/>
            <person name="Slot J.C."/>
            <person name="St John F."/>
            <person name="Stenlid J."/>
            <person name="Sun H."/>
            <person name="Sun S."/>
            <person name="Syed K."/>
            <person name="Tsang A."/>
            <person name="Wiebenga A."/>
            <person name="Young D."/>
            <person name="Pisabarro A."/>
            <person name="Eastwood D.C."/>
            <person name="Martin F."/>
            <person name="Cullen D."/>
            <person name="Grigoriev I.V."/>
            <person name="Hibbett D.S."/>
        </authorList>
    </citation>
    <scope>NUCLEOTIDE SEQUENCE [LARGE SCALE GENOMIC DNA]</scope>
    <source>
        <strain evidence="2">RWD-64-598 SS2</strain>
    </source>
</reference>
<sequence length="230" mass="26428">MPTGKPTREEIRQVARTTASLLEGHGMRCCVFGSAACAAFGAKLNRVPRDVDMLVLTTRDAEYIKRLIADSDNNYTLVRSRAPGQTYKILWLSLRGNGRRCKVDILTPGTLGLPRVPSRNIAYPTQGIPCMPLIALLGMKLRGWKDHRNSHEVRYHRKQWDDVDDIKELLQVCVDQGFVADANQWLWMDEQFRVDMGARMLEFVQQELQTKELWEEIGFEFEVEEGSWDE</sequence>
<dbReference type="eggNOG" id="ENOG502SQ2J">
    <property type="taxonomic scope" value="Eukaryota"/>
</dbReference>